<evidence type="ECO:0000256" key="1">
    <source>
        <dbReference type="SAM" id="SignalP"/>
    </source>
</evidence>
<keyword evidence="1" id="KW-0732">Signal</keyword>
<evidence type="ECO:0000259" key="2">
    <source>
        <dbReference type="Pfam" id="PF07589"/>
    </source>
</evidence>
<feature type="signal peptide" evidence="1">
    <location>
        <begin position="1"/>
        <end position="21"/>
    </location>
</feature>
<dbReference type="InterPro" id="IPR013424">
    <property type="entry name" value="Ice-binding_C"/>
</dbReference>
<dbReference type="RefSeq" id="WP_223905898.1">
    <property type="nucleotide sequence ID" value="NZ_AP024238.1"/>
</dbReference>
<feature type="chain" id="PRO_5046533197" description="Ice-binding protein C-terminal domain-containing protein" evidence="1">
    <location>
        <begin position="22"/>
        <end position="214"/>
    </location>
</feature>
<evidence type="ECO:0000313" key="3">
    <source>
        <dbReference type="EMBL" id="BCO29661.1"/>
    </source>
</evidence>
<organism evidence="3 4">
    <name type="scientific">Rhodoferax lithotrophicus</name>
    <dbReference type="NCBI Taxonomy" id="2798804"/>
    <lineage>
        <taxon>Bacteria</taxon>
        <taxon>Pseudomonadati</taxon>
        <taxon>Pseudomonadota</taxon>
        <taxon>Betaproteobacteria</taxon>
        <taxon>Burkholderiales</taxon>
        <taxon>Comamonadaceae</taxon>
        <taxon>Rhodoferax</taxon>
    </lineage>
</organism>
<protein>
    <recommendedName>
        <fullName evidence="2">Ice-binding protein C-terminal domain-containing protein</fullName>
    </recommendedName>
</protein>
<name>A0ABN6DFT1_9BURK</name>
<reference evidence="3 4" key="1">
    <citation type="journal article" date="2021" name="Microbiol. Spectr.">
        <title>A Single Bacterium Capable of Oxidation and Reduction of Iron at Circumneutral pH.</title>
        <authorList>
            <person name="Kato S."/>
            <person name="Ohkuma M."/>
        </authorList>
    </citation>
    <scope>NUCLEOTIDE SEQUENCE [LARGE SCALE GENOMIC DNA]</scope>
    <source>
        <strain evidence="3 4">MIZ03</strain>
    </source>
</reference>
<dbReference type="EMBL" id="AP024238">
    <property type="protein sequence ID" value="BCO29661.1"/>
    <property type="molecule type" value="Genomic_DNA"/>
</dbReference>
<proteinExistence type="predicted"/>
<keyword evidence="4" id="KW-1185">Reference proteome</keyword>
<dbReference type="NCBIfam" id="TIGR02595">
    <property type="entry name" value="PEP_CTERM"/>
    <property type="match status" value="1"/>
</dbReference>
<dbReference type="Proteomes" id="UP000824366">
    <property type="component" value="Chromosome"/>
</dbReference>
<evidence type="ECO:0000313" key="4">
    <source>
        <dbReference type="Proteomes" id="UP000824366"/>
    </source>
</evidence>
<gene>
    <name evidence="3" type="ORF">MIZ03_4585</name>
</gene>
<dbReference type="Pfam" id="PF07589">
    <property type="entry name" value="PEP-CTERM"/>
    <property type="match status" value="1"/>
</dbReference>
<accession>A0ABN6DFT1</accession>
<sequence length="214" mass="22284">MKFSKTILALAVVSASWGAHADNLLSNGSFENGLTGWSVTGAGSNPLSVKSYGPNFYGETVLADNSTSLSPDAAGTHGVYFVDDIAKQTLTQSVTLTSSGMYSMGFSTYAPANGLNNSHNASFSAAIGSNTLFSTNISSLTGRTWQAQSGAVSLAAGTYNISFTFTPTGYPAKDIVIDRVYLLAAPVPEPETYAMLLAGLGLMGVVRRRKNKAA</sequence>
<feature type="domain" description="Ice-binding protein C-terminal" evidence="2">
    <location>
        <begin position="186"/>
        <end position="210"/>
    </location>
</feature>
<dbReference type="Gene3D" id="2.60.120.260">
    <property type="entry name" value="Galactose-binding domain-like"/>
    <property type="match status" value="1"/>
</dbReference>